<keyword evidence="3" id="KW-1185">Reference proteome</keyword>
<dbReference type="Pfam" id="PF10707">
    <property type="entry name" value="YrbL-PhoP_reg"/>
    <property type="match status" value="1"/>
</dbReference>
<evidence type="ECO:0000313" key="3">
    <source>
        <dbReference type="Proteomes" id="UP000321933"/>
    </source>
</evidence>
<evidence type="ECO:0000313" key="2">
    <source>
        <dbReference type="EMBL" id="TXS92626.1"/>
    </source>
</evidence>
<evidence type="ECO:0008006" key="4">
    <source>
        <dbReference type="Google" id="ProtNLM"/>
    </source>
</evidence>
<feature type="region of interest" description="Disordered" evidence="1">
    <location>
        <begin position="37"/>
        <end position="59"/>
    </location>
</feature>
<dbReference type="OrthoDB" id="595236at2"/>
<dbReference type="Proteomes" id="UP000321933">
    <property type="component" value="Unassembled WGS sequence"/>
</dbReference>
<sequence>MKRPEALQLDAARAFARGGNRLCFVDPRDSQRCIKVQRPDRSPQDKRRSAPPWKRLRSTRSFDDNQQEAMIYRLIQAHCGEAAFALVPRLHGFVPTSLGPGLCSELIRDGDGRISRTLKHYLWARGDTASLQGILADFAGQWTGLGMPSRRLLLHNIVVQCDADGPRALKVIDGLGWPDFLPLANHIPALARRKARSRVMHLQQAIITLLARREANGDFGIHGWLDESRRRC</sequence>
<feature type="compositionally biased region" description="Basic and acidic residues" evidence="1">
    <location>
        <begin position="37"/>
        <end position="48"/>
    </location>
</feature>
<protein>
    <recommendedName>
        <fullName evidence="4">PhoP regulatory network protein YrbL</fullName>
    </recommendedName>
</protein>
<dbReference type="AlphaFoldDB" id="A0A5C8ZVZ8"/>
<dbReference type="RefSeq" id="WP_148063998.1">
    <property type="nucleotide sequence ID" value="NZ_VRYZ01000003.1"/>
</dbReference>
<evidence type="ECO:0000256" key="1">
    <source>
        <dbReference type="SAM" id="MobiDB-lite"/>
    </source>
</evidence>
<proteinExistence type="predicted"/>
<name>A0A5C8ZVZ8_9GAMM</name>
<reference evidence="2 3" key="1">
    <citation type="submission" date="2019-08" db="EMBL/GenBank/DDBJ databases">
        <title>Parahaliea maris sp. nov., isolated from the surface seawater.</title>
        <authorList>
            <person name="Liu Y."/>
        </authorList>
    </citation>
    <scope>NUCLEOTIDE SEQUENCE [LARGE SCALE GENOMIC DNA]</scope>
    <source>
        <strain evidence="2 3">S2-26</strain>
    </source>
</reference>
<comment type="caution">
    <text evidence="2">The sequence shown here is derived from an EMBL/GenBank/DDBJ whole genome shotgun (WGS) entry which is preliminary data.</text>
</comment>
<gene>
    <name evidence="2" type="ORF">FVW59_09465</name>
</gene>
<dbReference type="InterPro" id="IPR019647">
    <property type="entry name" value="PhoP_reg_network_YrbL"/>
</dbReference>
<dbReference type="EMBL" id="VRYZ01000003">
    <property type="protein sequence ID" value="TXS92626.1"/>
    <property type="molecule type" value="Genomic_DNA"/>
</dbReference>
<accession>A0A5C8ZVZ8</accession>
<organism evidence="2 3">
    <name type="scientific">Parahaliea aestuarii</name>
    <dbReference type="NCBI Taxonomy" id="1852021"/>
    <lineage>
        <taxon>Bacteria</taxon>
        <taxon>Pseudomonadati</taxon>
        <taxon>Pseudomonadota</taxon>
        <taxon>Gammaproteobacteria</taxon>
        <taxon>Cellvibrionales</taxon>
        <taxon>Halieaceae</taxon>
        <taxon>Parahaliea</taxon>
    </lineage>
</organism>